<dbReference type="Proteomes" id="UP000616595">
    <property type="component" value="Unassembled WGS sequence"/>
</dbReference>
<comment type="caution">
    <text evidence="6">The sequence shown here is derived from an EMBL/GenBank/DDBJ whole genome shotgun (WGS) entry which is preliminary data.</text>
</comment>
<dbReference type="PANTHER" id="PTHR43429">
    <property type="entry name" value="PYRIDINE NUCLEOTIDE-DISULFIDE OXIDOREDUCTASE DOMAIN-CONTAINING"/>
    <property type="match status" value="1"/>
</dbReference>
<evidence type="ECO:0000256" key="1">
    <source>
        <dbReference type="ARBA" id="ARBA00001974"/>
    </source>
</evidence>
<dbReference type="InterPro" id="IPR023753">
    <property type="entry name" value="FAD/NAD-binding_dom"/>
</dbReference>
<dbReference type="PRINTS" id="PR00368">
    <property type="entry name" value="FADPNR"/>
</dbReference>
<dbReference type="GO" id="GO:0016491">
    <property type="term" value="F:oxidoreductase activity"/>
    <property type="evidence" value="ECO:0007669"/>
    <property type="project" value="InterPro"/>
</dbReference>
<dbReference type="RefSeq" id="WP_148567043.1">
    <property type="nucleotide sequence ID" value="NZ_RXYA01000007.1"/>
</dbReference>
<gene>
    <name evidence="6" type="ORF">GH810_15770</name>
</gene>
<evidence type="ECO:0000259" key="5">
    <source>
        <dbReference type="Pfam" id="PF18267"/>
    </source>
</evidence>
<dbReference type="EMBL" id="WJBD01000025">
    <property type="protein sequence ID" value="MBC3889762.1"/>
    <property type="molecule type" value="Genomic_DNA"/>
</dbReference>
<evidence type="ECO:0000259" key="4">
    <source>
        <dbReference type="Pfam" id="PF07992"/>
    </source>
</evidence>
<dbReference type="InterPro" id="IPR036188">
    <property type="entry name" value="FAD/NAD-bd_sf"/>
</dbReference>
<dbReference type="InterPro" id="IPR016156">
    <property type="entry name" value="FAD/NAD-linked_Rdtase_dimer_sf"/>
</dbReference>
<dbReference type="Gene3D" id="3.50.50.60">
    <property type="entry name" value="FAD/NAD(P)-binding domain"/>
    <property type="match status" value="2"/>
</dbReference>
<evidence type="ECO:0000256" key="2">
    <source>
        <dbReference type="ARBA" id="ARBA00022630"/>
    </source>
</evidence>
<feature type="domain" description="FAD/NAD(P)-binding" evidence="4">
    <location>
        <begin position="1"/>
        <end position="290"/>
    </location>
</feature>
<dbReference type="OrthoDB" id="9807946at2"/>
<accession>A0A923KTT2</accession>
<dbReference type="InterPro" id="IPR050260">
    <property type="entry name" value="FAD-bd_OxRdtase"/>
</dbReference>
<evidence type="ECO:0000313" key="7">
    <source>
        <dbReference type="Proteomes" id="UP000616595"/>
    </source>
</evidence>
<dbReference type="Pfam" id="PF18267">
    <property type="entry name" value="Rubredoxin_C"/>
    <property type="match status" value="1"/>
</dbReference>
<reference evidence="6" key="2">
    <citation type="submission" date="2020-10" db="EMBL/GenBank/DDBJ databases">
        <title>Comparative genomics of the Acetobacterium genus.</title>
        <authorList>
            <person name="Marshall C."/>
            <person name="May H."/>
            <person name="Norman S."/>
        </authorList>
    </citation>
    <scope>NUCLEOTIDE SEQUENCE</scope>
    <source>
        <strain evidence="6">DER-2019</strain>
    </source>
</reference>
<evidence type="ECO:0000313" key="6">
    <source>
        <dbReference type="EMBL" id="MBC3889762.1"/>
    </source>
</evidence>
<keyword evidence="7" id="KW-1185">Reference proteome</keyword>
<dbReference type="PRINTS" id="PR00411">
    <property type="entry name" value="PNDRDTASEI"/>
</dbReference>
<dbReference type="Pfam" id="PF07992">
    <property type="entry name" value="Pyr_redox_2"/>
    <property type="match status" value="1"/>
</dbReference>
<organism evidence="6 7">
    <name type="scientific">Acetobacterium paludosum</name>
    <dbReference type="NCBI Taxonomy" id="52693"/>
    <lineage>
        <taxon>Bacteria</taxon>
        <taxon>Bacillati</taxon>
        <taxon>Bacillota</taxon>
        <taxon>Clostridia</taxon>
        <taxon>Eubacteriales</taxon>
        <taxon>Eubacteriaceae</taxon>
        <taxon>Acetobacterium</taxon>
    </lineage>
</organism>
<comment type="cofactor">
    <cofactor evidence="1">
        <name>FAD</name>
        <dbReference type="ChEBI" id="CHEBI:57692"/>
    </cofactor>
</comment>
<keyword evidence="3" id="KW-0274">FAD</keyword>
<proteinExistence type="predicted"/>
<name>A0A923KTT2_9FIRM</name>
<dbReference type="SUPFAM" id="SSF51905">
    <property type="entry name" value="FAD/NAD(P)-binding domain"/>
    <property type="match status" value="1"/>
</dbReference>
<feature type="domain" description="NADH-rubredoxin oxidoreductase C-terminal" evidence="5">
    <location>
        <begin position="315"/>
        <end position="379"/>
    </location>
</feature>
<dbReference type="PANTHER" id="PTHR43429:SF3">
    <property type="entry name" value="NITRITE REDUCTASE [NAD(P)H]"/>
    <property type="match status" value="1"/>
</dbReference>
<dbReference type="Gene3D" id="3.30.390.30">
    <property type="match status" value="1"/>
</dbReference>
<keyword evidence="2" id="KW-0285">Flavoprotein</keyword>
<reference evidence="6" key="1">
    <citation type="submission" date="2019-10" db="EMBL/GenBank/DDBJ databases">
        <authorList>
            <person name="Ross D.E."/>
            <person name="Gulliver D."/>
        </authorList>
    </citation>
    <scope>NUCLEOTIDE SEQUENCE</scope>
    <source>
        <strain evidence="6">DER-2019</strain>
    </source>
</reference>
<evidence type="ECO:0000256" key="3">
    <source>
        <dbReference type="ARBA" id="ARBA00022827"/>
    </source>
</evidence>
<dbReference type="InterPro" id="IPR041575">
    <property type="entry name" value="Rubredoxin_C"/>
</dbReference>
<protein>
    <submittedName>
        <fullName evidence="6">NAD(P)/FAD-dependent oxidoreductase</fullName>
    </submittedName>
</protein>
<sequence length="410" mass="44943">MKIVIIGASAAGISAAKTIKVAEPDTQIVVISKEDSIHSRCMLHKYLGHERDAKGISFVHENFFAENNITWLKNTTVVDLDTDKKFVRTNDNQAIYFDKLLIATGASYFIPPIPGLREAKNVYGFRDLKDAQLLDSECKTAKNAVVIGAGLVGMDAAVALLERGLKVSVIEMMNGIMGLQLDEKSAEAYQQLFEEHGAEFLLSDKVTSVDIDEAGKGRTIHLASGKSVCADVIVIAAGVRPSFDFVEKSGIATKNAILVGDDLQTNIKGIYAAGDVIGISGIWPNAMKQGKIAAINMLGEKLRYEDRYALKNTTNFYGLATLSLGNINPKLKESFDVLIREDRNNYQKVVMKNGIILGVIMQGNINSTGFWQYLIKNKIDVSGIDKDVFDLSYADFYKVDSISGEYLYAI</sequence>
<dbReference type="AlphaFoldDB" id="A0A923KTT2"/>